<dbReference type="GO" id="GO:0036064">
    <property type="term" value="C:ciliary basal body"/>
    <property type="evidence" value="ECO:0007669"/>
    <property type="project" value="TreeGrafter"/>
</dbReference>
<proteinExistence type="inferred from homology"/>
<evidence type="ECO:0000256" key="2">
    <source>
        <dbReference type="ARBA" id="ARBA00010500"/>
    </source>
</evidence>
<feature type="non-terminal residue" evidence="10">
    <location>
        <position position="344"/>
    </location>
</feature>
<comment type="caution">
    <text evidence="10">The sequence shown here is derived from an EMBL/GenBank/DDBJ whole genome shotgun (WGS) entry which is preliminary data.</text>
</comment>
<comment type="subcellular location">
    <subcellularLocation>
        <location evidence="1">Cytoplasm</location>
        <location evidence="1">Cytoskeleton</location>
        <location evidence="1">Cilium axoneme</location>
    </subcellularLocation>
</comment>
<comment type="similarity">
    <text evidence="2">Belongs to the CFAP206 family.</text>
</comment>
<evidence type="ECO:0000256" key="6">
    <source>
        <dbReference type="ARBA" id="ARBA00023069"/>
    </source>
</evidence>
<dbReference type="GO" id="GO:0030030">
    <property type="term" value="P:cell projection organization"/>
    <property type="evidence" value="ECO:0007669"/>
    <property type="project" value="UniProtKB-KW"/>
</dbReference>
<evidence type="ECO:0000256" key="4">
    <source>
        <dbReference type="ARBA" id="ARBA00022490"/>
    </source>
</evidence>
<dbReference type="EMBL" id="JASPKZ010001576">
    <property type="protein sequence ID" value="KAJ9597926.1"/>
    <property type="molecule type" value="Genomic_DNA"/>
</dbReference>
<accession>A0AAD8EPR8</accession>
<evidence type="ECO:0000313" key="10">
    <source>
        <dbReference type="EMBL" id="KAJ9597926.1"/>
    </source>
</evidence>
<evidence type="ECO:0000256" key="7">
    <source>
        <dbReference type="ARBA" id="ARBA00023212"/>
    </source>
</evidence>
<keyword evidence="5" id="KW-0970">Cilium biogenesis/degradation</keyword>
<evidence type="ECO:0000313" key="11">
    <source>
        <dbReference type="Proteomes" id="UP001233999"/>
    </source>
</evidence>
<gene>
    <name evidence="10" type="ORF">L9F63_011213</name>
</gene>
<comment type="function">
    <text evidence="9">Essential for sperm motility and is involved in the regulation of the beating frequency of motile cilia on the epithelial cells of the respiratory tract. Required for the establishment of radial spokes in sperm flagella.</text>
</comment>
<evidence type="ECO:0000256" key="3">
    <source>
        <dbReference type="ARBA" id="ARBA00021602"/>
    </source>
</evidence>
<evidence type="ECO:0000256" key="9">
    <source>
        <dbReference type="ARBA" id="ARBA00045321"/>
    </source>
</evidence>
<dbReference type="Pfam" id="PF12018">
    <property type="entry name" value="FAP206"/>
    <property type="match status" value="1"/>
</dbReference>
<dbReference type="PANTHER" id="PTHR21442">
    <property type="entry name" value="CILIA- AND FLAGELLA-ASSOCIATED PROTEIN 206"/>
    <property type="match status" value="1"/>
</dbReference>
<reference evidence="10" key="2">
    <citation type="submission" date="2023-05" db="EMBL/GenBank/DDBJ databases">
        <authorList>
            <person name="Fouks B."/>
        </authorList>
    </citation>
    <scope>NUCLEOTIDE SEQUENCE</scope>
    <source>
        <strain evidence="10">Stay&amp;Tobe</strain>
        <tissue evidence="10">Testes</tissue>
    </source>
</reference>
<reference evidence="10" key="1">
    <citation type="journal article" date="2023" name="IScience">
        <title>Live-bearing cockroach genome reveals convergent evolutionary mechanisms linked to viviparity in insects and beyond.</title>
        <authorList>
            <person name="Fouks B."/>
            <person name="Harrison M.C."/>
            <person name="Mikhailova A.A."/>
            <person name="Marchal E."/>
            <person name="English S."/>
            <person name="Carruthers M."/>
            <person name="Jennings E.C."/>
            <person name="Chiamaka E.L."/>
            <person name="Frigard R.A."/>
            <person name="Pippel M."/>
            <person name="Attardo G.M."/>
            <person name="Benoit J.B."/>
            <person name="Bornberg-Bauer E."/>
            <person name="Tobe S.S."/>
        </authorList>
    </citation>
    <scope>NUCLEOTIDE SEQUENCE</scope>
    <source>
        <strain evidence="10">Stay&amp;Tobe</strain>
    </source>
</reference>
<dbReference type="GO" id="GO:0003356">
    <property type="term" value="P:regulation of cilium beat frequency"/>
    <property type="evidence" value="ECO:0007669"/>
    <property type="project" value="TreeGrafter"/>
</dbReference>
<dbReference type="GO" id="GO:0005930">
    <property type="term" value="C:axoneme"/>
    <property type="evidence" value="ECO:0007669"/>
    <property type="project" value="UniProtKB-SubCell"/>
</dbReference>
<dbReference type="InterPro" id="IPR021897">
    <property type="entry name" value="FAP206"/>
</dbReference>
<keyword evidence="11" id="KW-1185">Reference proteome</keyword>
<evidence type="ECO:0000256" key="1">
    <source>
        <dbReference type="ARBA" id="ARBA00004430"/>
    </source>
</evidence>
<keyword evidence="8" id="KW-0966">Cell projection</keyword>
<dbReference type="Proteomes" id="UP001233999">
    <property type="component" value="Unassembled WGS sequence"/>
</dbReference>
<dbReference type="AlphaFoldDB" id="A0AAD8EPR8"/>
<evidence type="ECO:0000256" key="5">
    <source>
        <dbReference type="ARBA" id="ARBA00022794"/>
    </source>
</evidence>
<keyword evidence="4" id="KW-0963">Cytoplasm</keyword>
<protein>
    <recommendedName>
        <fullName evidence="3">Cilia- and flagella-associated protein 206</fullName>
    </recommendedName>
</protein>
<keyword evidence="7" id="KW-0206">Cytoskeleton</keyword>
<sequence length="344" mass="39563">KLLGEVDFSQQVLEELLEKLKLRLTSIHDTVRFRTAIPTVQVYPQFIHMSEIWTGLQDEMMLLSNVNNLTWNLQKYIQVLDYIDESTIKHMIGNENILTDEARLEATTGMKIDPEGMQCEVVYPSQVTDFDKIPLQYLGFCAWTLVDGEGALIPGNPNMGVCRWKGNYYAFSSPSAAAQFGQDPERFVMMALSLAREKSELIGLLQLQEQIAAVRSMVELPIKKPEPIIKQDTEIQTELHPIPTYIDPTYKWNEWDLKREAIKFANLNKSITKSVQTQHSHHRISRMVQVAPVKEKQVQTMRDNATNVPTLQNFIYGLRGRKDDKQFVITLTRPIKEKSIYDTC</sequence>
<organism evidence="10 11">
    <name type="scientific">Diploptera punctata</name>
    <name type="common">Pacific beetle cockroach</name>
    <dbReference type="NCBI Taxonomy" id="6984"/>
    <lineage>
        <taxon>Eukaryota</taxon>
        <taxon>Metazoa</taxon>
        <taxon>Ecdysozoa</taxon>
        <taxon>Arthropoda</taxon>
        <taxon>Hexapoda</taxon>
        <taxon>Insecta</taxon>
        <taxon>Pterygota</taxon>
        <taxon>Neoptera</taxon>
        <taxon>Polyneoptera</taxon>
        <taxon>Dictyoptera</taxon>
        <taxon>Blattodea</taxon>
        <taxon>Blaberoidea</taxon>
        <taxon>Blaberidae</taxon>
        <taxon>Diplopterinae</taxon>
        <taxon>Diploptera</taxon>
    </lineage>
</organism>
<name>A0AAD8EPR8_DIPPU</name>
<dbReference type="PANTHER" id="PTHR21442:SF0">
    <property type="entry name" value="CILIA- AND FLAGELLA-ASSOCIATED PROTEIN 206"/>
    <property type="match status" value="1"/>
</dbReference>
<evidence type="ECO:0000256" key="8">
    <source>
        <dbReference type="ARBA" id="ARBA00023273"/>
    </source>
</evidence>
<keyword evidence="6" id="KW-0969">Cilium</keyword>